<dbReference type="EMBL" id="QEYD01000006">
    <property type="protein sequence ID" value="PWE28558.1"/>
    <property type="molecule type" value="Genomic_DNA"/>
</dbReference>
<comment type="caution">
    <text evidence="4">The sequence shown here is derived from an EMBL/GenBank/DDBJ whole genome shotgun (WGS) entry which is preliminary data.</text>
</comment>
<gene>
    <name evidence="4" type="ORF">C4N9_11245</name>
</gene>
<comment type="similarity">
    <text evidence="2">Belongs to the CDP-alcohol phosphatidyltransferase class-I family.</text>
</comment>
<dbReference type="RefSeq" id="WP_109533419.1">
    <property type="nucleotide sequence ID" value="NZ_QEYD01000006.1"/>
</dbReference>
<dbReference type="GO" id="GO:0016780">
    <property type="term" value="F:phosphotransferase activity, for other substituted phosphate groups"/>
    <property type="evidence" value="ECO:0007669"/>
    <property type="project" value="InterPro"/>
</dbReference>
<keyword evidence="3" id="KW-0812">Transmembrane</keyword>
<feature type="transmembrane region" description="Helical" evidence="3">
    <location>
        <begin position="153"/>
        <end position="172"/>
    </location>
</feature>
<organism evidence="4 5">
    <name type="scientific">Pararhodobacter marinus</name>
    <dbReference type="NCBI Taxonomy" id="2184063"/>
    <lineage>
        <taxon>Bacteria</taxon>
        <taxon>Pseudomonadati</taxon>
        <taxon>Pseudomonadota</taxon>
        <taxon>Alphaproteobacteria</taxon>
        <taxon>Rhodobacterales</taxon>
        <taxon>Paracoccaceae</taxon>
        <taxon>Pararhodobacter</taxon>
    </lineage>
</organism>
<protein>
    <recommendedName>
        <fullName evidence="6">CDP-alcohol phosphatidyltransferase</fullName>
    </recommendedName>
</protein>
<dbReference type="AlphaFoldDB" id="A0A2U2C9I2"/>
<evidence type="ECO:0008006" key="6">
    <source>
        <dbReference type="Google" id="ProtNLM"/>
    </source>
</evidence>
<dbReference type="GeneID" id="94365467"/>
<dbReference type="Proteomes" id="UP000244940">
    <property type="component" value="Unassembled WGS sequence"/>
</dbReference>
<keyword evidence="1 2" id="KW-0808">Transferase</keyword>
<sequence>MFDRYLRPLIDPPLNRAGRALARLGIRANTVTALGLALGLGAGLAVALGAHGWALALIAGSRLADGLDGAVARATRLSDLGGYLDIVADFVFYAAIPLAFVWADPAANGWAGAALLAAFYVNGASFLGYAILAAKHRLETEARGRKSWYHAGGLLEGSETIAFFVAFCLWPAAFPALALVFAVLCLLTAAIRLAMAADQFGRR</sequence>
<accession>A0A2U2C9I2</accession>
<proteinExistence type="inferred from homology"/>
<feature type="transmembrane region" description="Helical" evidence="3">
    <location>
        <begin position="178"/>
        <end position="197"/>
    </location>
</feature>
<keyword evidence="3" id="KW-1133">Transmembrane helix</keyword>
<evidence type="ECO:0000256" key="3">
    <source>
        <dbReference type="SAM" id="Phobius"/>
    </source>
</evidence>
<dbReference type="GO" id="GO:0008654">
    <property type="term" value="P:phospholipid biosynthetic process"/>
    <property type="evidence" value="ECO:0007669"/>
    <property type="project" value="InterPro"/>
</dbReference>
<dbReference type="Pfam" id="PF01066">
    <property type="entry name" value="CDP-OH_P_transf"/>
    <property type="match status" value="1"/>
</dbReference>
<dbReference type="InterPro" id="IPR048254">
    <property type="entry name" value="CDP_ALCOHOL_P_TRANSF_CS"/>
</dbReference>
<keyword evidence="3" id="KW-0472">Membrane</keyword>
<name>A0A2U2C9I2_9RHOB</name>
<feature type="transmembrane region" description="Helical" evidence="3">
    <location>
        <begin position="33"/>
        <end position="59"/>
    </location>
</feature>
<keyword evidence="5" id="KW-1185">Reference proteome</keyword>
<feature type="transmembrane region" description="Helical" evidence="3">
    <location>
        <begin position="80"/>
        <end position="103"/>
    </location>
</feature>
<feature type="transmembrane region" description="Helical" evidence="3">
    <location>
        <begin position="109"/>
        <end position="132"/>
    </location>
</feature>
<dbReference type="OrthoDB" id="9790577at2"/>
<dbReference type="PROSITE" id="PS00379">
    <property type="entry name" value="CDP_ALCOHOL_P_TRANSF"/>
    <property type="match status" value="1"/>
</dbReference>
<dbReference type="Gene3D" id="1.20.120.1760">
    <property type="match status" value="1"/>
</dbReference>
<reference evidence="4 5" key="1">
    <citation type="submission" date="2018-05" db="EMBL/GenBank/DDBJ databases">
        <title>Pararhodobacter marina sp. nov., isolated from deep-sea water of the Indian Ocean.</title>
        <authorList>
            <person name="Lai Q.Sr."/>
            <person name="Liu X."/>
            <person name="Shao Z."/>
        </authorList>
    </citation>
    <scope>NUCLEOTIDE SEQUENCE [LARGE SCALE GENOMIC DNA]</scope>
    <source>
        <strain evidence="4 5">CIC4N-9</strain>
    </source>
</reference>
<evidence type="ECO:0000313" key="5">
    <source>
        <dbReference type="Proteomes" id="UP000244940"/>
    </source>
</evidence>
<dbReference type="InterPro" id="IPR043130">
    <property type="entry name" value="CDP-OH_PTrfase_TM_dom"/>
</dbReference>
<evidence type="ECO:0000256" key="2">
    <source>
        <dbReference type="RuleBase" id="RU003750"/>
    </source>
</evidence>
<dbReference type="GO" id="GO:0016020">
    <property type="term" value="C:membrane"/>
    <property type="evidence" value="ECO:0007669"/>
    <property type="project" value="InterPro"/>
</dbReference>
<evidence type="ECO:0000256" key="1">
    <source>
        <dbReference type="ARBA" id="ARBA00022679"/>
    </source>
</evidence>
<dbReference type="InterPro" id="IPR000462">
    <property type="entry name" value="CDP-OH_P_trans"/>
</dbReference>
<evidence type="ECO:0000313" key="4">
    <source>
        <dbReference type="EMBL" id="PWE28558.1"/>
    </source>
</evidence>